<dbReference type="InterPro" id="IPR017946">
    <property type="entry name" value="PLC-like_Pdiesterase_TIM-brl"/>
</dbReference>
<dbReference type="Proteomes" id="UP000325434">
    <property type="component" value="Unassembled WGS sequence"/>
</dbReference>
<dbReference type="InterPro" id="IPR000909">
    <property type="entry name" value="PLipase_C_PInositol-sp_X_dom"/>
</dbReference>
<dbReference type="AlphaFoldDB" id="A0A5N6H9H7"/>
<dbReference type="EMBL" id="ML734562">
    <property type="protein sequence ID" value="KAB8250885.1"/>
    <property type="molecule type" value="Genomic_DNA"/>
</dbReference>
<dbReference type="InterPro" id="IPR051057">
    <property type="entry name" value="PI-PLC_domain"/>
</dbReference>
<sequence length="505" mass="57630">MFSPRQAFSLQLKPMGCYPGPWPKRSRTTMVAEHLTLRNLTSTPITLKRIERFHPHHGHNIQHMARNFTRVFTNVTRTRAPVAAITDDNEPFVHEDLDIHIEPFQTIHTELRTFIDSDKERVRWFFEVEGERHQVQTPVPTSESATMKALCDEPRFKLTGIYVTPESHLSIYSSANLNAWMGELKDDTLLSSLSIPGTHNSPTCHVAPPSVRCQAVSPREQLENGVRFFDIRVQPQYPEDADKDELALVHSVFPISLTGSKYFRDLMREVNEFLDQNPSETLIISLKREGPGEHTDQQLSRILSDHYARPDSRWYTNPKIPTLGEVRGKVVLIRRFDILDHLKDIHGGAGWGICASGWADNCSNATCPSGQLCIQDFYEVLETENIGEKIKYVQEHCFRAAETCYPFGVLPDHEATKAHPFYINFLSASNFWKLGTWPEKIAGKLNPAAVDYLCRKHGEKDDCDWSTGILVTDWVGLDGDWDLVRCIVGMNARLKLRQDRHEGDN</sequence>
<dbReference type="PROSITE" id="PS50007">
    <property type="entry name" value="PIPLC_X_DOMAIN"/>
    <property type="match status" value="1"/>
</dbReference>
<dbReference type="SUPFAM" id="SSF51695">
    <property type="entry name" value="PLC-like phosphodiesterases"/>
    <property type="match status" value="1"/>
</dbReference>
<dbReference type="Pfam" id="PF00388">
    <property type="entry name" value="PI-PLC-X"/>
    <property type="match status" value="1"/>
</dbReference>
<dbReference type="PANTHER" id="PTHR13593">
    <property type="match status" value="1"/>
</dbReference>
<organism evidence="2">
    <name type="scientific">Aspergillus flavus</name>
    <dbReference type="NCBI Taxonomy" id="5059"/>
    <lineage>
        <taxon>Eukaryota</taxon>
        <taxon>Fungi</taxon>
        <taxon>Dikarya</taxon>
        <taxon>Ascomycota</taxon>
        <taxon>Pezizomycotina</taxon>
        <taxon>Eurotiomycetes</taxon>
        <taxon>Eurotiomycetidae</taxon>
        <taxon>Eurotiales</taxon>
        <taxon>Aspergillaceae</taxon>
        <taxon>Aspergillus</taxon>
        <taxon>Aspergillus subgen. Circumdati</taxon>
    </lineage>
</organism>
<gene>
    <name evidence="2" type="ORF">BDV35DRAFT_377059</name>
</gene>
<accession>A0A5N6H9H7</accession>
<evidence type="ECO:0000313" key="2">
    <source>
        <dbReference type="EMBL" id="KAB8250885.1"/>
    </source>
</evidence>
<dbReference type="VEuPathDB" id="FungiDB:AFLA_000659"/>
<dbReference type="Gene3D" id="3.20.20.190">
    <property type="entry name" value="Phosphatidylinositol (PI) phosphodiesterase"/>
    <property type="match status" value="1"/>
</dbReference>
<reference evidence="2" key="1">
    <citation type="submission" date="2019-04" db="EMBL/GenBank/DDBJ databases">
        <title>Friends and foes A comparative genomics study of 23 Aspergillus species from section Flavi.</title>
        <authorList>
            <consortium name="DOE Joint Genome Institute"/>
            <person name="Kjaerbolling I."/>
            <person name="Vesth T."/>
            <person name="Frisvad J.C."/>
            <person name="Nybo J.L."/>
            <person name="Theobald S."/>
            <person name="Kildgaard S."/>
            <person name="Isbrandt T."/>
            <person name="Kuo A."/>
            <person name="Sato A."/>
            <person name="Lyhne E.K."/>
            <person name="Kogle M.E."/>
            <person name="Wiebenga A."/>
            <person name="Kun R.S."/>
            <person name="Lubbers R.J."/>
            <person name="Makela M.R."/>
            <person name="Barry K."/>
            <person name="Chovatia M."/>
            <person name="Clum A."/>
            <person name="Daum C."/>
            <person name="Haridas S."/>
            <person name="He G."/>
            <person name="LaButti K."/>
            <person name="Lipzen A."/>
            <person name="Mondo S."/>
            <person name="Riley R."/>
            <person name="Salamov A."/>
            <person name="Simmons B.A."/>
            <person name="Magnuson J.K."/>
            <person name="Henrissat B."/>
            <person name="Mortensen U.H."/>
            <person name="Larsen T.O."/>
            <person name="Devries R.P."/>
            <person name="Grigoriev I.V."/>
            <person name="Machida M."/>
            <person name="Baker S.E."/>
            <person name="Andersen M.R."/>
        </authorList>
    </citation>
    <scope>NUCLEOTIDE SEQUENCE [LARGE SCALE GENOMIC DNA]</scope>
    <source>
        <strain evidence="2">CBS 121.62</strain>
    </source>
</reference>
<proteinExistence type="predicted"/>
<evidence type="ECO:0000259" key="1">
    <source>
        <dbReference type="SMART" id="SM00148"/>
    </source>
</evidence>
<protein>
    <submittedName>
        <fullName evidence="2">PLC-like phosphodiesterase</fullName>
    </submittedName>
</protein>
<dbReference type="CDD" id="cd08586">
    <property type="entry name" value="PI-PLCc_BcPLC_like"/>
    <property type="match status" value="1"/>
</dbReference>
<dbReference type="PANTHER" id="PTHR13593:SF113">
    <property type="entry name" value="SI:DKEY-266F7.9"/>
    <property type="match status" value="1"/>
</dbReference>
<dbReference type="VEuPathDB" id="FungiDB:F9C07_2131717"/>
<feature type="domain" description="Phosphatidylinositol-specific phospholipase C X" evidence="1">
    <location>
        <begin position="185"/>
        <end position="335"/>
    </location>
</feature>
<dbReference type="GO" id="GO:0006629">
    <property type="term" value="P:lipid metabolic process"/>
    <property type="evidence" value="ECO:0007669"/>
    <property type="project" value="InterPro"/>
</dbReference>
<name>A0A5N6H9H7_ASPFL</name>
<dbReference type="SMART" id="SM00148">
    <property type="entry name" value="PLCXc"/>
    <property type="match status" value="1"/>
</dbReference>
<dbReference type="GO" id="GO:0008081">
    <property type="term" value="F:phosphoric diester hydrolase activity"/>
    <property type="evidence" value="ECO:0007669"/>
    <property type="project" value="InterPro"/>
</dbReference>